<dbReference type="RefSeq" id="WP_273628725.1">
    <property type="nucleotide sequence ID" value="NZ_CP117167.1"/>
</dbReference>
<evidence type="ECO:0000256" key="2">
    <source>
        <dbReference type="ARBA" id="ARBA00022475"/>
    </source>
</evidence>
<comment type="subcellular location">
    <subcellularLocation>
        <location evidence="1">Cell membrane</location>
        <topology evidence="1">Multi-pass membrane protein</topology>
    </subcellularLocation>
</comment>
<feature type="transmembrane region" description="Helical" evidence="6">
    <location>
        <begin position="399"/>
        <end position="422"/>
    </location>
</feature>
<keyword evidence="2" id="KW-1003">Cell membrane</keyword>
<proteinExistence type="predicted"/>
<keyword evidence="3 6" id="KW-0812">Transmembrane</keyword>
<organism evidence="9 10">
    <name type="scientific">Mucilaginibacter jinjuensis</name>
    <dbReference type="NCBI Taxonomy" id="1176721"/>
    <lineage>
        <taxon>Bacteria</taxon>
        <taxon>Pseudomonadati</taxon>
        <taxon>Bacteroidota</taxon>
        <taxon>Sphingobacteriia</taxon>
        <taxon>Sphingobacteriales</taxon>
        <taxon>Sphingobacteriaceae</taxon>
        <taxon>Mucilaginibacter</taxon>
    </lineage>
</organism>
<feature type="transmembrane region" description="Helical" evidence="6">
    <location>
        <begin position="359"/>
        <end position="379"/>
    </location>
</feature>
<dbReference type="PANTHER" id="PTHR30572:SF18">
    <property type="entry name" value="ABC-TYPE MACROLIDE FAMILY EXPORT SYSTEM PERMEASE COMPONENT 2"/>
    <property type="match status" value="1"/>
</dbReference>
<dbReference type="InterPro" id="IPR025857">
    <property type="entry name" value="MacB_PCD"/>
</dbReference>
<dbReference type="Pfam" id="PF12704">
    <property type="entry name" value="MacB_PCD"/>
    <property type="match status" value="2"/>
</dbReference>
<evidence type="ECO:0000256" key="5">
    <source>
        <dbReference type="ARBA" id="ARBA00023136"/>
    </source>
</evidence>
<feature type="domain" description="ABC3 transporter permease C-terminal" evidence="7">
    <location>
        <begin position="704"/>
        <end position="813"/>
    </location>
</feature>
<name>A0ABY7T468_9SPHI</name>
<feature type="transmembrane region" description="Helical" evidence="6">
    <location>
        <begin position="443"/>
        <end position="468"/>
    </location>
</feature>
<feature type="domain" description="ABC3 transporter permease C-terminal" evidence="7">
    <location>
        <begin position="310"/>
        <end position="426"/>
    </location>
</feature>
<keyword evidence="10" id="KW-1185">Reference proteome</keyword>
<feature type="transmembrane region" description="Helical" evidence="6">
    <location>
        <begin position="753"/>
        <end position="772"/>
    </location>
</feature>
<evidence type="ECO:0000256" key="1">
    <source>
        <dbReference type="ARBA" id="ARBA00004651"/>
    </source>
</evidence>
<feature type="transmembrane region" description="Helical" evidence="6">
    <location>
        <begin position="304"/>
        <end position="326"/>
    </location>
</feature>
<evidence type="ECO:0000313" key="9">
    <source>
        <dbReference type="EMBL" id="WCT10536.1"/>
    </source>
</evidence>
<dbReference type="Pfam" id="PF02687">
    <property type="entry name" value="FtsX"/>
    <property type="match status" value="2"/>
</dbReference>
<accession>A0ABY7T468</accession>
<evidence type="ECO:0000259" key="7">
    <source>
        <dbReference type="Pfam" id="PF02687"/>
    </source>
</evidence>
<evidence type="ECO:0000259" key="8">
    <source>
        <dbReference type="Pfam" id="PF12704"/>
    </source>
</evidence>
<evidence type="ECO:0000256" key="3">
    <source>
        <dbReference type="ARBA" id="ARBA00022692"/>
    </source>
</evidence>
<dbReference type="EMBL" id="CP117167">
    <property type="protein sequence ID" value="WCT10536.1"/>
    <property type="molecule type" value="Genomic_DNA"/>
</dbReference>
<protein>
    <submittedName>
        <fullName evidence="9">ABC transporter permease</fullName>
    </submittedName>
</protein>
<feature type="transmembrane region" description="Helical" evidence="6">
    <location>
        <begin position="787"/>
        <end position="807"/>
    </location>
</feature>
<reference evidence="9 10" key="1">
    <citation type="submission" date="2023-02" db="EMBL/GenBank/DDBJ databases">
        <title>Genome sequence of Mucilaginibacter jinjuensis strain KACC 16571.</title>
        <authorList>
            <person name="Kim S."/>
            <person name="Heo J."/>
            <person name="Kwon S.-W."/>
        </authorList>
    </citation>
    <scope>NUCLEOTIDE SEQUENCE [LARGE SCALE GENOMIC DNA]</scope>
    <source>
        <strain evidence="9 10">KACC 16571</strain>
    </source>
</reference>
<dbReference type="Proteomes" id="UP001216139">
    <property type="component" value="Chromosome"/>
</dbReference>
<feature type="transmembrane region" description="Helical" evidence="6">
    <location>
        <begin position="21"/>
        <end position="41"/>
    </location>
</feature>
<evidence type="ECO:0000256" key="4">
    <source>
        <dbReference type="ARBA" id="ARBA00022989"/>
    </source>
</evidence>
<feature type="domain" description="MacB-like periplasmic core" evidence="8">
    <location>
        <begin position="20"/>
        <end position="238"/>
    </location>
</feature>
<dbReference type="InterPro" id="IPR003838">
    <property type="entry name" value="ABC3_permease_C"/>
</dbReference>
<keyword evidence="4 6" id="KW-1133">Transmembrane helix</keyword>
<feature type="transmembrane region" description="Helical" evidence="6">
    <location>
        <begin position="701"/>
        <end position="725"/>
    </location>
</feature>
<sequence>MIRNYFKIAWRNLSRNKVSSIINISGLAIGLACVLFIGMYVKDELSYDRFFKDNDHIFRVNLDGKMGNDEFLLGHTPPPVGAALKSNFSEVESYARIYKPNNEIIYFESNGQKKSLTEKNLLAVDSNFLQLLNYPLVVGNAATCLSGVNSVVLTERAAKKYFGDASPIGKTLVFDEYAKPFTVTAVLKDLPAQSSLQFDMLQSTESIPPVKHFNWSWVWLQMGTYVKLKPNVAVDAASMKRLESRFPAMVNQQAASAFKRIGQPWDEFKKKGGHWDLHLQPITEQHLYSVNVGTRYFNQSDIKYVYIFSAIALFIILLACINFMNLSTAQAARRAKEVGIRKVLGSARKQLIGQFMAEAFLYCLFAAFVAVVIVALALPAFNQLAAKELSINTLFGLQAIAGIGALIVITSLLAGSYPAFFLTSLKPVSILKGSSIFKDSSGFLMRNALVIFQFTVSTVLIICTLIVYKQLHYTQTKDLGFNKENVLVIQNAERLGQSEESLRQELLRLPEISNATIATGIPTQNRFADTYIPELEPGNTKSGENNILLASFIVDEAFAPTLGLKMANGRNFSKEFADSASVVINEAAAKQIGWKNPIGKTMTYPGGNNTQFKVVGVVKDFNVESLHQSVPPFALFYKTSKTYGSSTSYITVRIKPGDYAATIAAIQSKWRSFMPDTPFEYTFLDAEFDSLYRADQTIGQVFSVFTFLSLTVACLGLLGLAIYTAQRRTKEIGIRKVLGASIENVVTMLSKDFLKLVIVASVISFPIAWYAMDKWLQDFAYRTPVSWWIFSLAAGITLIIALATISFQSIKAALTNPIKSLRSE</sequence>
<feature type="domain" description="MacB-like periplasmic core" evidence="8">
    <location>
        <begin position="483"/>
        <end position="666"/>
    </location>
</feature>
<gene>
    <name evidence="9" type="ORF">PQO05_17505</name>
</gene>
<keyword evidence="5 6" id="KW-0472">Membrane</keyword>
<evidence type="ECO:0000313" key="10">
    <source>
        <dbReference type="Proteomes" id="UP001216139"/>
    </source>
</evidence>
<dbReference type="InterPro" id="IPR050250">
    <property type="entry name" value="Macrolide_Exporter_MacB"/>
</dbReference>
<dbReference type="PROSITE" id="PS51257">
    <property type="entry name" value="PROKAR_LIPOPROTEIN"/>
    <property type="match status" value="1"/>
</dbReference>
<evidence type="ECO:0000256" key="6">
    <source>
        <dbReference type="SAM" id="Phobius"/>
    </source>
</evidence>
<dbReference type="PANTHER" id="PTHR30572">
    <property type="entry name" value="MEMBRANE COMPONENT OF TRANSPORTER-RELATED"/>
    <property type="match status" value="1"/>
</dbReference>